<evidence type="ECO:0000256" key="9">
    <source>
        <dbReference type="ARBA" id="ARBA00023180"/>
    </source>
</evidence>
<keyword evidence="3" id="KW-0945">Host-virus interaction</keyword>
<keyword evidence="10" id="KW-1160">Virus entry into host cell</keyword>
<evidence type="ECO:0000313" key="12">
    <source>
        <dbReference type="EMBL" id="ADU04364.1"/>
    </source>
</evidence>
<keyword evidence="12" id="KW-0261">Viral envelope protein</keyword>
<dbReference type="Gene3D" id="2.170.40.20">
    <property type="entry name" value="Human immunodeficiency virus 1, Gp160, envelope glycoprotein"/>
    <property type="match status" value="2"/>
</dbReference>
<feature type="non-terminal residue" evidence="12">
    <location>
        <position position="92"/>
    </location>
</feature>
<sequence>HLNKSVEINCTRPSNTRTSVSRPGRSVIGDIRKAYCEINEWNETLKQVARKLKIFLLQYNKTVLLPCIKQIINMWQGAGQAMYAPPISGKIN</sequence>
<dbReference type="InterPro" id="IPR036377">
    <property type="entry name" value="Gp120_core_sf"/>
</dbReference>
<evidence type="ECO:0000259" key="11">
    <source>
        <dbReference type="Pfam" id="PF00516"/>
    </source>
</evidence>
<organismHost>
    <name type="scientific">Homo sapiens</name>
    <name type="common">Human</name>
    <dbReference type="NCBI Taxonomy" id="9606"/>
</organismHost>
<dbReference type="GO" id="GO:0046718">
    <property type="term" value="P:symbiont entry into host cell"/>
    <property type="evidence" value="ECO:0007669"/>
    <property type="project" value="UniProtKB-KW"/>
</dbReference>
<keyword evidence="9" id="KW-0325">Glycoprotein</keyword>
<dbReference type="InterPro" id="IPR000777">
    <property type="entry name" value="HIV1_Gp120"/>
</dbReference>
<evidence type="ECO:0000256" key="10">
    <source>
        <dbReference type="ARBA" id="ARBA00023296"/>
    </source>
</evidence>
<keyword evidence="8" id="KW-1015">Disulfide bond</keyword>
<name>G8Z8X9_HV1</name>
<evidence type="ECO:0000256" key="3">
    <source>
        <dbReference type="ARBA" id="ARBA00022581"/>
    </source>
</evidence>
<dbReference type="Pfam" id="PF00516">
    <property type="entry name" value="GP120"/>
    <property type="match status" value="1"/>
</dbReference>
<evidence type="ECO:0000256" key="1">
    <source>
        <dbReference type="ARBA" id="ARBA00004182"/>
    </source>
</evidence>
<protein>
    <submittedName>
        <fullName evidence="12">Envelope glycoprotein</fullName>
    </submittedName>
</protein>
<evidence type="ECO:0000256" key="6">
    <source>
        <dbReference type="ARBA" id="ARBA00022844"/>
    </source>
</evidence>
<keyword evidence="7" id="KW-0472">Membrane</keyword>
<reference evidence="12" key="1">
    <citation type="submission" date="2009-11" db="EMBL/GenBank/DDBJ databases">
        <title>Molecular epidemiology study in central Taiwan.</title>
        <authorList>
            <person name="Lan Y.-C."/>
        </authorList>
    </citation>
    <scope>NUCLEOTIDE SEQUENCE</scope>
</reference>
<dbReference type="GO" id="GO:0019031">
    <property type="term" value="C:viral envelope"/>
    <property type="evidence" value="ECO:0007669"/>
    <property type="project" value="UniProtKB-KW"/>
</dbReference>
<evidence type="ECO:0000256" key="2">
    <source>
        <dbReference type="ARBA" id="ARBA00022506"/>
    </source>
</evidence>
<comment type="subcellular location">
    <subcellularLocation>
        <location evidence="1">Virion membrane</location>
    </subcellularLocation>
</comment>
<evidence type="ECO:0000256" key="7">
    <source>
        <dbReference type="ARBA" id="ARBA00023136"/>
    </source>
</evidence>
<gene>
    <name evidence="12" type="primary">env</name>
</gene>
<evidence type="ECO:0000256" key="8">
    <source>
        <dbReference type="ARBA" id="ARBA00023157"/>
    </source>
</evidence>
<dbReference type="GO" id="GO:0055036">
    <property type="term" value="C:virion membrane"/>
    <property type="evidence" value="ECO:0007669"/>
    <property type="project" value="UniProtKB-SubCell"/>
</dbReference>
<dbReference type="EMBL" id="GU248204">
    <property type="protein sequence ID" value="ADU04364.1"/>
    <property type="molecule type" value="Genomic_DNA"/>
</dbReference>
<dbReference type="SUPFAM" id="SSF56502">
    <property type="entry name" value="gp120 core"/>
    <property type="match status" value="1"/>
</dbReference>
<organism evidence="12">
    <name type="scientific">Human immunodeficiency virus type 1</name>
    <name type="common">HIV-1</name>
    <dbReference type="NCBI Taxonomy" id="11676"/>
    <lineage>
        <taxon>Viruses</taxon>
        <taxon>Riboviria</taxon>
        <taxon>Pararnavirae</taxon>
        <taxon>Artverviricota</taxon>
        <taxon>Revtraviricetes</taxon>
        <taxon>Ortervirales</taxon>
        <taxon>Retroviridae</taxon>
        <taxon>Orthoretrovirinae</taxon>
        <taxon>Lentivirus</taxon>
        <taxon>Lentivirus humimdef1</taxon>
    </lineage>
</organism>
<evidence type="ECO:0000256" key="5">
    <source>
        <dbReference type="ARBA" id="ARBA00022804"/>
    </source>
</evidence>
<evidence type="ECO:0000256" key="4">
    <source>
        <dbReference type="ARBA" id="ARBA00022595"/>
    </source>
</evidence>
<feature type="non-terminal residue" evidence="12">
    <location>
        <position position="1"/>
    </location>
</feature>
<keyword evidence="2" id="KW-1168">Fusion of virus membrane with host membrane</keyword>
<feature type="domain" description="Human immunodeficiency virus 1 envelope glycoprotein Gp120" evidence="11">
    <location>
        <begin position="60"/>
        <end position="91"/>
    </location>
</feature>
<keyword evidence="6" id="KW-0946">Virion</keyword>
<dbReference type="GO" id="GO:0039663">
    <property type="term" value="P:membrane fusion involved in viral entry into host cell"/>
    <property type="evidence" value="ECO:0007669"/>
    <property type="project" value="UniProtKB-KW"/>
</dbReference>
<accession>G8Z8X9</accession>
<keyword evidence="5" id="KW-1161">Viral attachment to host cell</keyword>
<keyword evidence="4" id="KW-1162">Viral penetration into host cytoplasm</keyword>
<dbReference type="GO" id="GO:0019062">
    <property type="term" value="P:virion attachment to host cell"/>
    <property type="evidence" value="ECO:0007669"/>
    <property type="project" value="UniProtKB-KW"/>
</dbReference>
<proteinExistence type="predicted"/>